<dbReference type="EMBL" id="JAPCWZ010000003">
    <property type="protein sequence ID" value="KAK8872562.1"/>
    <property type="molecule type" value="Genomic_DNA"/>
</dbReference>
<feature type="region of interest" description="Disordered" evidence="1">
    <location>
        <begin position="503"/>
        <end position="528"/>
    </location>
</feature>
<dbReference type="InterPro" id="IPR025676">
    <property type="entry name" value="Clr5_dom"/>
</dbReference>
<dbReference type="Proteomes" id="UP001390339">
    <property type="component" value="Unassembled WGS sequence"/>
</dbReference>
<evidence type="ECO:0000256" key="1">
    <source>
        <dbReference type="SAM" id="MobiDB-lite"/>
    </source>
</evidence>
<protein>
    <submittedName>
        <fullName evidence="3">Clr5 domain-containing protein</fullName>
    </submittedName>
</protein>
<proteinExistence type="predicted"/>
<organism evidence="3 4">
    <name type="scientific">Apiospora arundinis</name>
    <dbReference type="NCBI Taxonomy" id="335852"/>
    <lineage>
        <taxon>Eukaryota</taxon>
        <taxon>Fungi</taxon>
        <taxon>Dikarya</taxon>
        <taxon>Ascomycota</taxon>
        <taxon>Pezizomycotina</taxon>
        <taxon>Sordariomycetes</taxon>
        <taxon>Xylariomycetidae</taxon>
        <taxon>Amphisphaeriales</taxon>
        <taxon>Apiosporaceae</taxon>
        <taxon>Apiospora</taxon>
    </lineage>
</organism>
<comment type="caution">
    <text evidence="3">The sequence shown here is derived from an EMBL/GenBank/DDBJ whole genome shotgun (WGS) entry which is preliminary data.</text>
</comment>
<dbReference type="PANTHER" id="PTHR38788:SF3">
    <property type="entry name" value="CLR5 DOMAIN-CONTAINING PROTEIN"/>
    <property type="match status" value="1"/>
</dbReference>
<feature type="domain" description="Clr5" evidence="2">
    <location>
        <begin position="22"/>
        <end position="74"/>
    </location>
</feature>
<evidence type="ECO:0000313" key="4">
    <source>
        <dbReference type="Proteomes" id="UP001390339"/>
    </source>
</evidence>
<dbReference type="Pfam" id="PF14420">
    <property type="entry name" value="Clr5"/>
    <property type="match status" value="1"/>
</dbReference>
<reference evidence="3 4" key="1">
    <citation type="journal article" date="2024" name="IMA Fungus">
        <title>Apiospora arundinis, a panoply of carbohydrate-active enzymes and secondary metabolites.</title>
        <authorList>
            <person name="Sorensen T."/>
            <person name="Petersen C."/>
            <person name="Muurmann A.T."/>
            <person name="Christiansen J.V."/>
            <person name="Brundto M.L."/>
            <person name="Overgaard C.K."/>
            <person name="Boysen A.T."/>
            <person name="Wollenberg R.D."/>
            <person name="Larsen T.O."/>
            <person name="Sorensen J.L."/>
            <person name="Nielsen K.L."/>
            <person name="Sondergaard T.E."/>
        </authorList>
    </citation>
    <scope>NUCLEOTIDE SEQUENCE [LARGE SCALE GENOMIC DNA]</scope>
    <source>
        <strain evidence="3 4">AAU 773</strain>
    </source>
</reference>
<accession>A0ABR2J455</accession>
<evidence type="ECO:0000259" key="2">
    <source>
        <dbReference type="Pfam" id="PF14420"/>
    </source>
</evidence>
<gene>
    <name evidence="3" type="ORF">PGQ11_003076</name>
</gene>
<name>A0ABR2J455_9PEZI</name>
<dbReference type="PANTHER" id="PTHR38788">
    <property type="entry name" value="CLR5 DOMAIN-CONTAINING PROTEIN"/>
    <property type="match status" value="1"/>
</dbReference>
<keyword evidence="4" id="KW-1185">Reference proteome</keyword>
<evidence type="ECO:0000313" key="3">
    <source>
        <dbReference type="EMBL" id="KAK8872562.1"/>
    </source>
</evidence>
<sequence length="528" mass="59514">MPTSVSPDPPMAQVGRLVWATESDWDRHRETITTLYWDENKTLKEVSRIMKEQHDFHATDRMFKMRFSTWGLQKNLKKQDLQKIASEAYLNKKPTLPVIRGRQLGSRRLQQRLQKTTAPPKTTLLRESDPHGVQFIRLNSPMSAGAAEKSVQAMLEYTDSRFETRAWHVSGEYDFDGDTGNSWWLNMKTAQKELRDRNFSPQGFKLLNATFADYTQLVQNQHPQTVLATIAGYAELHSLDKALGNSLLNYVAGLSKIRLGALHPYTRIWTNLRDTGVAHQTVSTLVNAHFDVMSIHAPGNNRFRLASLIQIINALKGANMISFESAYEALSKIASNTPLGSPPKRKKIVKPENSDTKPDAFWMLLAQRYLCKFLLDSGRPHEAEIQMLSIEAIHMASGNATDLTAYLQMKVMVEAALGRPAESEAAARWGYDVTRRGETLHPEYLLETFVTAFVDSCLRRGDQAAADAFIAEHEVHCGEMLEQGIIDETAWERLTRWRFVEGGGGDGKSPVANEEYNNTAAEGEDEDD</sequence>